<dbReference type="RefSeq" id="XP_025336461.1">
    <property type="nucleotide sequence ID" value="XM_025481843.1"/>
</dbReference>
<dbReference type="Proteomes" id="UP000244406">
    <property type="component" value="Unassembled WGS sequence"/>
</dbReference>
<dbReference type="InterPro" id="IPR029058">
    <property type="entry name" value="AB_hydrolase_fold"/>
</dbReference>
<comment type="caution">
    <text evidence="3">The sequence shown here is derived from an EMBL/GenBank/DDBJ whole genome shotgun (WGS) entry which is preliminary data.</text>
</comment>
<name>A0A2V1AF84_9ASCO</name>
<reference evidence="3 4" key="1">
    <citation type="submission" date="2017-12" db="EMBL/GenBank/DDBJ databases">
        <title>Genome Sequence of the Amphotericin B-resistant Candida duobushaemulonii strain, B09383.</title>
        <authorList>
            <person name="Chow N.A."/>
            <person name="Gade L."/>
            <person name="Batra D."/>
            <person name="Rowe L.A."/>
            <person name="Loparev V.N."/>
            <person name="Litvintseva A.P."/>
        </authorList>
    </citation>
    <scope>NUCLEOTIDE SEQUENCE [LARGE SCALE GENOMIC DNA]</scope>
    <source>
        <strain evidence="3 4">B09383</strain>
    </source>
</reference>
<accession>A0A2V1AF84</accession>
<dbReference type="Pfam" id="PF05057">
    <property type="entry name" value="DUF676"/>
    <property type="match status" value="1"/>
</dbReference>
<evidence type="ECO:0000313" key="3">
    <source>
        <dbReference type="EMBL" id="PVH15521.1"/>
    </source>
</evidence>
<sequence length="292" mass="32745">MFRQPLRAGAGLLFIHPLPYVSSIKNLWNNKSEDDKIDANDKYDIKLIKGKFSKLRDHYGVPKHPIVLCHGLSGFDTLNLFELPQFADTDLEMIAESVQGSGISVNYWHGIEDALTKAGASVITARVPPFGTIDQRAERLDALLREKCEDHEEKTHGERLKINIVGHSMGGLDARYLISKLQTDKSPYEVVSLTTIGTPHHGSECADFVMDILTTSFLKEFNKEVTNNSNVSYFSYGASMPPHGVCVFRATYEIIKHEIQKRGGTHWENDGMVSVESSKWGEYLGTLPYQLD</sequence>
<gene>
    <name evidence="3" type="ORF">CXQ87_003363</name>
</gene>
<dbReference type="SUPFAM" id="SSF53474">
    <property type="entry name" value="alpha/beta-Hydrolases"/>
    <property type="match status" value="1"/>
</dbReference>
<feature type="domain" description="DUF676" evidence="2">
    <location>
        <begin position="63"/>
        <end position="207"/>
    </location>
</feature>
<dbReference type="PANTHER" id="PTHR11440">
    <property type="entry name" value="LECITHIN-CHOLESTEROL ACYLTRANSFERASE-RELATED"/>
    <property type="match status" value="1"/>
</dbReference>
<comment type="similarity">
    <text evidence="1">Belongs to the putative lipase ROG1 family.</text>
</comment>
<organism evidence="3 4">
    <name type="scientific">Candidozyma duobushaemuli</name>
    <dbReference type="NCBI Taxonomy" id="1231522"/>
    <lineage>
        <taxon>Eukaryota</taxon>
        <taxon>Fungi</taxon>
        <taxon>Dikarya</taxon>
        <taxon>Ascomycota</taxon>
        <taxon>Saccharomycotina</taxon>
        <taxon>Pichiomycetes</taxon>
        <taxon>Metschnikowiaceae</taxon>
        <taxon>Candidozyma</taxon>
    </lineage>
</organism>
<dbReference type="AlphaFoldDB" id="A0A2V1AF84"/>
<keyword evidence="4" id="KW-1185">Reference proteome</keyword>
<dbReference type="GeneID" id="37003363"/>
<dbReference type="EMBL" id="PKFP01000003">
    <property type="protein sequence ID" value="PVH15521.1"/>
    <property type="molecule type" value="Genomic_DNA"/>
</dbReference>
<dbReference type="InterPro" id="IPR007751">
    <property type="entry name" value="DUF676_lipase-like"/>
</dbReference>
<proteinExistence type="inferred from homology"/>
<evidence type="ECO:0000256" key="1">
    <source>
        <dbReference type="ARBA" id="ARBA00007920"/>
    </source>
</evidence>
<protein>
    <recommendedName>
        <fullName evidence="2">DUF676 domain-containing protein</fullName>
    </recommendedName>
</protein>
<evidence type="ECO:0000259" key="2">
    <source>
        <dbReference type="Pfam" id="PF05057"/>
    </source>
</evidence>
<dbReference type="VEuPathDB" id="FungiDB:CXQ87_003363"/>
<evidence type="ECO:0000313" key="4">
    <source>
        <dbReference type="Proteomes" id="UP000244406"/>
    </source>
</evidence>
<dbReference type="Gene3D" id="3.40.50.1820">
    <property type="entry name" value="alpha/beta hydrolase"/>
    <property type="match status" value="1"/>
</dbReference>